<dbReference type="SUPFAM" id="SSF50978">
    <property type="entry name" value="WD40 repeat-like"/>
    <property type="match status" value="1"/>
</dbReference>
<dbReference type="PROSITE" id="PS50294">
    <property type="entry name" value="WD_REPEATS_REGION"/>
    <property type="match status" value="1"/>
</dbReference>
<dbReference type="InterPro" id="IPR027417">
    <property type="entry name" value="P-loop_NTPase"/>
</dbReference>
<evidence type="ECO:0000256" key="2">
    <source>
        <dbReference type="ARBA" id="ARBA00022737"/>
    </source>
</evidence>
<keyword evidence="1 3" id="KW-0853">WD repeat</keyword>
<dbReference type="AlphaFoldDB" id="A0A0C9VU71"/>
<dbReference type="SMART" id="SM00320">
    <property type="entry name" value="WD40"/>
    <property type="match status" value="1"/>
</dbReference>
<keyword evidence="7" id="KW-1185">Reference proteome</keyword>
<reference evidence="6 7" key="1">
    <citation type="submission" date="2014-06" db="EMBL/GenBank/DDBJ databases">
        <title>Evolutionary Origins and Diversification of the Mycorrhizal Mutualists.</title>
        <authorList>
            <consortium name="DOE Joint Genome Institute"/>
            <consortium name="Mycorrhizal Genomics Consortium"/>
            <person name="Kohler A."/>
            <person name="Kuo A."/>
            <person name="Nagy L.G."/>
            <person name="Floudas D."/>
            <person name="Copeland A."/>
            <person name="Barry K.W."/>
            <person name="Cichocki N."/>
            <person name="Veneault-Fourrey C."/>
            <person name="LaButti K."/>
            <person name="Lindquist E.A."/>
            <person name="Lipzen A."/>
            <person name="Lundell T."/>
            <person name="Morin E."/>
            <person name="Murat C."/>
            <person name="Riley R."/>
            <person name="Ohm R."/>
            <person name="Sun H."/>
            <person name="Tunlid A."/>
            <person name="Henrissat B."/>
            <person name="Grigoriev I.V."/>
            <person name="Hibbett D.S."/>
            <person name="Martin F."/>
        </authorList>
    </citation>
    <scope>NUCLEOTIDE SEQUENCE [LARGE SCALE GENOMIC DNA]</scope>
    <source>
        <strain evidence="6 7">SS14</strain>
    </source>
</reference>
<proteinExistence type="predicted"/>
<feature type="repeat" description="WD" evidence="3">
    <location>
        <begin position="866"/>
        <end position="905"/>
    </location>
</feature>
<dbReference type="PANTHER" id="PTHR10039:SF17">
    <property type="entry name" value="FUNGAL STAND N-TERMINAL GOODBYE DOMAIN-CONTAINING PROTEIN-RELATED"/>
    <property type="match status" value="1"/>
</dbReference>
<dbReference type="Gene3D" id="3.40.50.300">
    <property type="entry name" value="P-loop containing nucleotide triphosphate hydrolases"/>
    <property type="match status" value="1"/>
</dbReference>
<dbReference type="OrthoDB" id="3267051at2759"/>
<evidence type="ECO:0000256" key="4">
    <source>
        <dbReference type="SAM" id="MobiDB-lite"/>
    </source>
</evidence>
<name>A0A0C9VU71_SPHS4</name>
<accession>A0A0C9VU71</accession>
<feature type="domain" description="Nephrocystin 3-like N-terminal" evidence="5">
    <location>
        <begin position="320"/>
        <end position="475"/>
    </location>
</feature>
<evidence type="ECO:0000256" key="3">
    <source>
        <dbReference type="PROSITE-ProRule" id="PRU00221"/>
    </source>
</evidence>
<dbReference type="InterPro" id="IPR056884">
    <property type="entry name" value="NPHP3-like_N"/>
</dbReference>
<evidence type="ECO:0000256" key="1">
    <source>
        <dbReference type="ARBA" id="ARBA00022574"/>
    </source>
</evidence>
<evidence type="ECO:0000259" key="5">
    <source>
        <dbReference type="Pfam" id="PF24883"/>
    </source>
</evidence>
<dbReference type="Pfam" id="PF00400">
    <property type="entry name" value="WD40"/>
    <property type="match status" value="1"/>
</dbReference>
<dbReference type="SUPFAM" id="SSF52540">
    <property type="entry name" value="P-loop containing nucleoside triphosphate hydrolases"/>
    <property type="match status" value="1"/>
</dbReference>
<dbReference type="Gene3D" id="2.130.10.10">
    <property type="entry name" value="YVTN repeat-like/Quinoprotein amine dehydrogenase"/>
    <property type="match status" value="1"/>
</dbReference>
<dbReference type="InterPro" id="IPR001680">
    <property type="entry name" value="WD40_rpt"/>
</dbReference>
<gene>
    <name evidence="6" type="ORF">M422DRAFT_250250</name>
</gene>
<dbReference type="PROSITE" id="PS50082">
    <property type="entry name" value="WD_REPEATS_2"/>
    <property type="match status" value="1"/>
</dbReference>
<dbReference type="Pfam" id="PF24883">
    <property type="entry name" value="NPHP3_N"/>
    <property type="match status" value="1"/>
</dbReference>
<sequence>MPTRKFHLPSWLNTRSKRTKKKSSHDASPVGSDPAISANSPESGQFDEHSPSAPVEGASTGTDILLAEVEGAAREVDELRKPGRSAMNIAGNVPSTVDSVSSAGDIWGPLLEKVEIFASAIDWIGELHPYAKAVSTILSAAIKVRNTSSPADVADQAVQPIIEQNKRDDAMKDLRKTMEEVYDFIIEARRLGNLAEKRKDMIEFLWQQTHECACFLRDQSKVKAFYLRAYKNVVAGRTVDHDIMKFTAAFNHLKKAFVQGGALQTEIYTVRILEEINDIKENIKDIDDKMDIKEEFPVDVHSRMAPNKGCLPETRKNTLEKLSQWVNDTSQSRVLFLLGGAGTGKSAIAHTIARLFSNRLGAFFRFDRNHLATNQVQWFFSSIINKLANWDKSFCRGLLSKYKKGSFQTMEYETQWKMFVETAIHLKDGIVGPVLIVIDALDESGNINSRKSLLHFLTEHATQLPPNFRIIVTSRPERDINKANQNVKWMYLENQKDEAKRDLVNYLHHELGALPGANLPKSAYEQLAEMADGLFQWAFTACQFMEQMGGGLTLNERFTKIFNPPAGVPRFGKDLDNLYSSILGEKFNMDNDIVKERFISVLSQILVAAQPLSCKTHHALRTTKSSSNENEVELIVKELGSVLSGVGKGNEPIQPYHTSFRDFLTDKNRSGKWYIDIDNANCSMALNCFHTMNAGLHFNLCNLCSSFLSNKEMLPLGAEMVIAEPLKYACQFWEFHLKNTLGQSLCGMIVTFANKNLLFWFEALSVLQLLNIAAPALSKLADLLVNIQSETCPSIADTISLLRDAVKFLHYFGTAITCSAPHIYISALPFTPKCSPLAQTYGSRFKGGISLLKGQLPSWPAELARLTGHSDGINCIAFSHDGKRIVSGSHDNTIRIWDAETGQNV</sequence>
<dbReference type="InterPro" id="IPR036322">
    <property type="entry name" value="WD40_repeat_dom_sf"/>
</dbReference>
<dbReference type="Proteomes" id="UP000054279">
    <property type="component" value="Unassembled WGS sequence"/>
</dbReference>
<dbReference type="InterPro" id="IPR019775">
    <property type="entry name" value="WD40_repeat_CS"/>
</dbReference>
<dbReference type="PANTHER" id="PTHR10039">
    <property type="entry name" value="AMELOGENIN"/>
    <property type="match status" value="1"/>
</dbReference>
<keyword evidence="2" id="KW-0677">Repeat</keyword>
<evidence type="ECO:0000313" key="7">
    <source>
        <dbReference type="Proteomes" id="UP000054279"/>
    </source>
</evidence>
<evidence type="ECO:0000313" key="6">
    <source>
        <dbReference type="EMBL" id="KIJ46212.1"/>
    </source>
</evidence>
<feature type="region of interest" description="Disordered" evidence="4">
    <location>
        <begin position="1"/>
        <end position="58"/>
    </location>
</feature>
<dbReference type="HOGENOM" id="CLU_000288_6_0_1"/>
<feature type="non-terminal residue" evidence="6">
    <location>
        <position position="1"/>
    </location>
</feature>
<dbReference type="PROSITE" id="PS00678">
    <property type="entry name" value="WD_REPEATS_1"/>
    <property type="match status" value="1"/>
</dbReference>
<dbReference type="InterPro" id="IPR015943">
    <property type="entry name" value="WD40/YVTN_repeat-like_dom_sf"/>
</dbReference>
<protein>
    <recommendedName>
        <fullName evidence="5">Nephrocystin 3-like N-terminal domain-containing protein</fullName>
    </recommendedName>
</protein>
<dbReference type="EMBL" id="KN837108">
    <property type="protein sequence ID" value="KIJ46212.1"/>
    <property type="molecule type" value="Genomic_DNA"/>
</dbReference>
<organism evidence="6 7">
    <name type="scientific">Sphaerobolus stellatus (strain SS14)</name>
    <dbReference type="NCBI Taxonomy" id="990650"/>
    <lineage>
        <taxon>Eukaryota</taxon>
        <taxon>Fungi</taxon>
        <taxon>Dikarya</taxon>
        <taxon>Basidiomycota</taxon>
        <taxon>Agaricomycotina</taxon>
        <taxon>Agaricomycetes</taxon>
        <taxon>Phallomycetidae</taxon>
        <taxon>Geastrales</taxon>
        <taxon>Sphaerobolaceae</taxon>
        <taxon>Sphaerobolus</taxon>
    </lineage>
</organism>